<dbReference type="GO" id="GO:0016020">
    <property type="term" value="C:membrane"/>
    <property type="evidence" value="ECO:0007669"/>
    <property type="project" value="UniProtKB-SubCell"/>
</dbReference>
<feature type="domain" description="CBS" evidence="10">
    <location>
        <begin position="199"/>
        <end position="258"/>
    </location>
</feature>
<dbReference type="InterPro" id="IPR006668">
    <property type="entry name" value="Mg_transptr_MgtE_intracell_dom"/>
</dbReference>
<evidence type="ECO:0000256" key="3">
    <source>
        <dbReference type="ARBA" id="ARBA00022448"/>
    </source>
</evidence>
<keyword evidence="7 9" id="KW-0472">Membrane</keyword>
<accession>A0A081FZR9</accession>
<evidence type="ECO:0000256" key="9">
    <source>
        <dbReference type="SAM" id="Phobius"/>
    </source>
</evidence>
<keyword evidence="5" id="KW-0460">Magnesium</keyword>
<dbReference type="InterPro" id="IPR046342">
    <property type="entry name" value="CBS_dom_sf"/>
</dbReference>
<keyword evidence="8" id="KW-0129">CBS domain</keyword>
<dbReference type="Pfam" id="PF01769">
    <property type="entry name" value="MgtE"/>
    <property type="match status" value="1"/>
</dbReference>
<dbReference type="RefSeq" id="WP_036186428.1">
    <property type="nucleotide sequence ID" value="NZ_JMQN01000021.1"/>
</dbReference>
<evidence type="ECO:0000313" key="12">
    <source>
        <dbReference type="Proteomes" id="UP000028252"/>
    </source>
</evidence>
<dbReference type="SUPFAM" id="SSF54631">
    <property type="entry name" value="CBS-domain pair"/>
    <property type="match status" value="1"/>
</dbReference>
<dbReference type="OrthoDB" id="9790355at2"/>
<dbReference type="EMBL" id="JMQN01000021">
    <property type="protein sequence ID" value="KEA64024.1"/>
    <property type="molecule type" value="Genomic_DNA"/>
</dbReference>
<sequence length="445" mass="49005">MSEEIKQRIDQLIRSDEEADAPLYPEVSDSMEPDQVALLLESLPREARAECWAQVPVEQRVDVLVEMRTEARASLLRDFDSQALDQLISDLDAETLIELAESLPEDVVDIALARMDERQREHYERSAQYDENAIGRYVDHQLLILPQNSRVRDAVRLLRRETPLFTQHLWLVDRTGRYAGAVETRALFGQPDHLPLIELEEDEFEPLQATRSLREATEAFEHAEVSALPVVDDSGRLLGRMTQTLALELLHEHYEGQLMASAGLDEEEDLFAPVMRSSRRRATWLGINLLTAFLASWAIGLFEGTLQEVVALAVLMPVVASMGGIAGSQTLTLIIRGLALGQISAANIMPLLRKELSVGGLNGVLWALVIGFVAAYWFSSPGIGLVIALAIVVNIAVAALSGVMVPVLLEKLKIDPALSGSVILTTVTDVVGFVVFLGLGSLFLT</sequence>
<evidence type="ECO:0000256" key="5">
    <source>
        <dbReference type="ARBA" id="ARBA00022842"/>
    </source>
</evidence>
<dbReference type="GO" id="GO:0008324">
    <property type="term" value="F:monoatomic cation transmembrane transporter activity"/>
    <property type="evidence" value="ECO:0007669"/>
    <property type="project" value="InterPro"/>
</dbReference>
<dbReference type="SMART" id="SM00924">
    <property type="entry name" value="MgtE_N"/>
    <property type="match status" value="1"/>
</dbReference>
<dbReference type="Pfam" id="PF03448">
    <property type="entry name" value="MgtE_N"/>
    <property type="match status" value="1"/>
</dbReference>
<keyword evidence="6 9" id="KW-1133">Transmembrane helix</keyword>
<dbReference type="PANTHER" id="PTHR41394:SF5">
    <property type="entry name" value="SLC41A_MGTE INTEGRAL MEMBRANE DOMAIN-CONTAINING PROTEIN"/>
    <property type="match status" value="1"/>
</dbReference>
<gene>
    <name evidence="11" type="ORF">ADIMK_1759</name>
</gene>
<dbReference type="SUPFAM" id="SSF158791">
    <property type="entry name" value="MgtE N-terminal domain-like"/>
    <property type="match status" value="1"/>
</dbReference>
<dbReference type="STRING" id="1232683.ADIMK_1759"/>
<feature type="transmembrane region" description="Helical" evidence="9">
    <location>
        <begin position="282"/>
        <end position="302"/>
    </location>
</feature>
<comment type="subcellular location">
    <subcellularLocation>
        <location evidence="1">Membrane</location>
        <topology evidence="1">Multi-pass membrane protein</topology>
    </subcellularLocation>
</comment>
<dbReference type="Pfam" id="PF00571">
    <property type="entry name" value="CBS"/>
    <property type="match status" value="1"/>
</dbReference>
<feature type="transmembrane region" description="Helical" evidence="9">
    <location>
        <begin position="421"/>
        <end position="444"/>
    </location>
</feature>
<keyword evidence="4 9" id="KW-0812">Transmembrane</keyword>
<comment type="caution">
    <text evidence="11">The sequence shown here is derived from an EMBL/GenBank/DDBJ whole genome shotgun (WGS) entry which is preliminary data.</text>
</comment>
<evidence type="ECO:0000256" key="4">
    <source>
        <dbReference type="ARBA" id="ARBA00022692"/>
    </source>
</evidence>
<protein>
    <submittedName>
        <fullName evidence="11">Mg/Co/Ni transporter MgtE</fullName>
    </submittedName>
</protein>
<dbReference type="InterPro" id="IPR006667">
    <property type="entry name" value="SLC41_membr_dom"/>
</dbReference>
<dbReference type="PANTHER" id="PTHR41394">
    <property type="entry name" value="MAGNESIUM TRANSPORTER MGTE"/>
    <property type="match status" value="1"/>
</dbReference>
<reference evidence="11 12" key="1">
    <citation type="submission" date="2014-04" db="EMBL/GenBank/DDBJ databases">
        <title>Marinobacterium kochiensis sp. nov., isolated from sediment sample collected from Kochi backwaters in Kerala, India.</title>
        <authorList>
            <person name="Singh A."/>
            <person name="Pinnaka A.K."/>
        </authorList>
    </citation>
    <scope>NUCLEOTIDE SEQUENCE [LARGE SCALE GENOMIC DNA]</scope>
    <source>
        <strain evidence="11 12">AK27</strain>
    </source>
</reference>
<dbReference type="InterPro" id="IPR036739">
    <property type="entry name" value="SLC41_membr_dom_sf"/>
</dbReference>
<evidence type="ECO:0000256" key="7">
    <source>
        <dbReference type="ARBA" id="ARBA00023136"/>
    </source>
</evidence>
<keyword evidence="3" id="KW-0813">Transport</keyword>
<feature type="transmembrane region" description="Helical" evidence="9">
    <location>
        <begin position="314"/>
        <end position="335"/>
    </location>
</feature>
<comment type="similarity">
    <text evidence="2">Belongs to the SLC41A transporter family.</text>
</comment>
<dbReference type="Proteomes" id="UP000028252">
    <property type="component" value="Unassembled WGS sequence"/>
</dbReference>
<keyword evidence="12" id="KW-1185">Reference proteome</keyword>
<dbReference type="InterPro" id="IPR000644">
    <property type="entry name" value="CBS_dom"/>
</dbReference>
<proteinExistence type="inferred from homology"/>
<dbReference type="eggNOG" id="COG2239">
    <property type="taxonomic scope" value="Bacteria"/>
</dbReference>
<evidence type="ECO:0000313" key="11">
    <source>
        <dbReference type="EMBL" id="KEA64024.1"/>
    </source>
</evidence>
<dbReference type="SUPFAM" id="SSF161093">
    <property type="entry name" value="MgtE membrane domain-like"/>
    <property type="match status" value="1"/>
</dbReference>
<dbReference type="Gene3D" id="3.10.580.10">
    <property type="entry name" value="CBS-domain"/>
    <property type="match status" value="1"/>
</dbReference>
<evidence type="ECO:0000259" key="10">
    <source>
        <dbReference type="PROSITE" id="PS51371"/>
    </source>
</evidence>
<feature type="transmembrane region" description="Helical" evidence="9">
    <location>
        <begin position="383"/>
        <end position="409"/>
    </location>
</feature>
<organism evidence="11 12">
    <name type="scientific">Marinobacterium lacunae</name>
    <dbReference type="NCBI Taxonomy" id="1232683"/>
    <lineage>
        <taxon>Bacteria</taxon>
        <taxon>Pseudomonadati</taxon>
        <taxon>Pseudomonadota</taxon>
        <taxon>Gammaproteobacteria</taxon>
        <taxon>Oceanospirillales</taxon>
        <taxon>Oceanospirillaceae</taxon>
        <taxon>Marinobacterium</taxon>
    </lineage>
</organism>
<evidence type="ECO:0000256" key="8">
    <source>
        <dbReference type="PROSITE-ProRule" id="PRU00703"/>
    </source>
</evidence>
<name>A0A081FZR9_9GAMM</name>
<dbReference type="Gene3D" id="1.20.50.50">
    <property type="match status" value="1"/>
</dbReference>
<dbReference type="PATRIC" id="fig|1232683.4.peg.1733"/>
<dbReference type="PROSITE" id="PS51371">
    <property type="entry name" value="CBS"/>
    <property type="match status" value="1"/>
</dbReference>
<dbReference type="Gene3D" id="1.10.357.20">
    <property type="entry name" value="SLC41 divalent cation transporters, integral membrane domain"/>
    <property type="match status" value="1"/>
</dbReference>
<evidence type="ECO:0000256" key="1">
    <source>
        <dbReference type="ARBA" id="ARBA00004141"/>
    </source>
</evidence>
<evidence type="ECO:0000256" key="6">
    <source>
        <dbReference type="ARBA" id="ARBA00022989"/>
    </source>
</evidence>
<dbReference type="AlphaFoldDB" id="A0A081FZR9"/>
<evidence type="ECO:0000256" key="2">
    <source>
        <dbReference type="ARBA" id="ARBA00009749"/>
    </source>
</evidence>
<feature type="transmembrane region" description="Helical" evidence="9">
    <location>
        <begin position="356"/>
        <end position="377"/>
    </location>
</feature>